<organism evidence="1 2">
    <name type="scientific">Acidovorax facilis</name>
    <dbReference type="NCBI Taxonomy" id="12917"/>
    <lineage>
        <taxon>Bacteria</taxon>
        <taxon>Pseudomonadati</taxon>
        <taxon>Pseudomonadota</taxon>
        <taxon>Betaproteobacteria</taxon>
        <taxon>Burkholderiales</taxon>
        <taxon>Comamonadaceae</taxon>
        <taxon>Acidovorax</taxon>
    </lineage>
</organism>
<evidence type="ECO:0000313" key="2">
    <source>
        <dbReference type="Proteomes" id="UP001595693"/>
    </source>
</evidence>
<comment type="caution">
    <text evidence="1">The sequence shown here is derived from an EMBL/GenBank/DDBJ whole genome shotgun (WGS) entry which is preliminary data.</text>
</comment>
<name>A0ABV8DK37_9BURK</name>
<gene>
    <name evidence="1" type="ORF">ACFOW3_29015</name>
</gene>
<evidence type="ECO:0000313" key="1">
    <source>
        <dbReference type="EMBL" id="MFC3938667.1"/>
    </source>
</evidence>
<accession>A0ABV8DK37</accession>
<proteinExistence type="predicted"/>
<dbReference type="EMBL" id="JBHSAJ010000185">
    <property type="protein sequence ID" value="MFC3938667.1"/>
    <property type="molecule type" value="Genomic_DNA"/>
</dbReference>
<reference evidence="2" key="1">
    <citation type="journal article" date="2019" name="Int. J. Syst. Evol. Microbiol.">
        <title>The Global Catalogue of Microorganisms (GCM) 10K type strain sequencing project: providing services to taxonomists for standard genome sequencing and annotation.</title>
        <authorList>
            <consortium name="The Broad Institute Genomics Platform"/>
            <consortium name="The Broad Institute Genome Sequencing Center for Infectious Disease"/>
            <person name="Wu L."/>
            <person name="Ma J."/>
        </authorList>
    </citation>
    <scope>NUCLEOTIDE SEQUENCE [LARGE SCALE GENOMIC DNA]</scope>
    <source>
        <strain evidence="2">CCUG 2113</strain>
    </source>
</reference>
<protein>
    <submittedName>
        <fullName evidence="1">Uncharacterized protein</fullName>
    </submittedName>
</protein>
<sequence length="160" mass="16673">MTPLFPTPLAALWRRLRQQLPAQAALAWLLLALVVVPTLGRLHQVEHAGALEQMRAGHAVQAAQQADAHHRLAAASLAADEDAATSTQADHTHGLLSLLLAPHAAVDCLLLDQLALGDALHSAPQALPTLVPAQAPPVQHAGRSAAPHVALFQARGPPTA</sequence>
<dbReference type="Proteomes" id="UP001595693">
    <property type="component" value="Unassembled WGS sequence"/>
</dbReference>
<keyword evidence="2" id="KW-1185">Reference proteome</keyword>
<dbReference type="RefSeq" id="WP_369801410.1">
    <property type="nucleotide sequence ID" value="NZ_JAMXAX010000108.1"/>
</dbReference>